<dbReference type="AlphaFoldDB" id="H0JV24"/>
<evidence type="ECO:0000313" key="1">
    <source>
        <dbReference type="EMBL" id="EHK82120.1"/>
    </source>
</evidence>
<accession>H0JV24</accession>
<reference evidence="1 2" key="1">
    <citation type="submission" date="2011-12" db="EMBL/GenBank/DDBJ databases">
        <authorList>
            <person name="Kriszt B."/>
            <person name="Tancsics A."/>
            <person name="Cserhati M."/>
            <person name="Toth A."/>
            <person name="Nagy I."/>
            <person name="Horvath B."/>
            <person name="Tamura T."/>
            <person name="Kukolya J."/>
            <person name="Szoboszlay S."/>
        </authorList>
    </citation>
    <scope>NUCLEOTIDE SEQUENCE [LARGE SCALE GENOMIC DNA]</scope>
    <source>
        <strain evidence="1 2">AK37</strain>
    </source>
</reference>
<dbReference type="PATRIC" id="fig|1114960.4.peg.3630"/>
<sequence length="189" mass="20653">MTAEQTTATVETLTAEVRVLTVGKRQITVSVAKQLDVIPVTRLTVFGRVKLELKDHKDYVIGVDNTTGILSLSAYNKYFRGPKPFVDVIDSGLPDEQFPIVCGATSSYDNAFQLRWSDIDFELFADGVRRCEIDGHTTWGTAKCSGWNPAGSAEYIESEIARQTAEADAEAKAHRDAASSPLIVLAGLR</sequence>
<dbReference type="Proteomes" id="UP000005064">
    <property type="component" value="Unassembled WGS sequence"/>
</dbReference>
<evidence type="ECO:0000313" key="2">
    <source>
        <dbReference type="Proteomes" id="UP000005064"/>
    </source>
</evidence>
<gene>
    <name evidence="1" type="ORF">AK37_17775</name>
</gene>
<dbReference type="RefSeq" id="WP_006553490.1">
    <property type="nucleotide sequence ID" value="NZ_AHBW01000051.1"/>
</dbReference>
<organism evidence="1 2">
    <name type="scientific">Rhodococcus pyridinivorans AK37</name>
    <dbReference type="NCBI Taxonomy" id="1114960"/>
    <lineage>
        <taxon>Bacteria</taxon>
        <taxon>Bacillati</taxon>
        <taxon>Actinomycetota</taxon>
        <taxon>Actinomycetes</taxon>
        <taxon>Mycobacteriales</taxon>
        <taxon>Nocardiaceae</taxon>
        <taxon>Rhodococcus</taxon>
    </lineage>
</organism>
<dbReference type="EMBL" id="AHBW01000051">
    <property type="protein sequence ID" value="EHK82120.1"/>
    <property type="molecule type" value="Genomic_DNA"/>
</dbReference>
<proteinExistence type="predicted"/>
<name>H0JV24_9NOCA</name>
<comment type="caution">
    <text evidence="1">The sequence shown here is derived from an EMBL/GenBank/DDBJ whole genome shotgun (WGS) entry which is preliminary data.</text>
</comment>
<protein>
    <submittedName>
        <fullName evidence="1">Uncharacterized protein</fullName>
    </submittedName>
</protein>